<comment type="similarity">
    <text evidence="7">Belongs to the adenylate kinase family. AK3 subfamily.</text>
</comment>
<feature type="binding site" evidence="7">
    <location>
        <position position="202"/>
    </location>
    <ligand>
        <name>GTP</name>
        <dbReference type="ChEBI" id="CHEBI:37565"/>
    </ligand>
</feature>
<feature type="binding site" evidence="7">
    <location>
        <begin position="138"/>
        <end position="139"/>
    </location>
    <ligand>
        <name>GTP</name>
        <dbReference type="ChEBI" id="CHEBI:37565"/>
    </ligand>
</feature>
<dbReference type="PRINTS" id="PR00094">
    <property type="entry name" value="ADENYLTKNASE"/>
</dbReference>
<comment type="subcellular location">
    <subcellularLocation>
        <location evidence="1 7">Mitochondrion matrix</location>
    </subcellularLocation>
</comment>
<dbReference type="SUPFAM" id="SSF52540">
    <property type="entry name" value="P-loop containing nucleoside triphosphate hydrolases"/>
    <property type="match status" value="1"/>
</dbReference>
<gene>
    <name evidence="10" type="primary">LOC108681311</name>
</gene>
<evidence type="ECO:0000259" key="8">
    <source>
        <dbReference type="Pfam" id="PF05191"/>
    </source>
</evidence>
<dbReference type="GO" id="GO:0046899">
    <property type="term" value="F:nucleoside triphosphate adenylate kinase activity"/>
    <property type="evidence" value="ECO:0007669"/>
    <property type="project" value="UniProtKB-UniRule"/>
</dbReference>
<dbReference type="PANTHER" id="PTHR23359">
    <property type="entry name" value="NUCLEOTIDE KINASE"/>
    <property type="match status" value="1"/>
</dbReference>
<dbReference type="InterPro" id="IPR033690">
    <property type="entry name" value="Adenylat_kinase_CS"/>
</dbReference>
<evidence type="ECO:0000256" key="2">
    <source>
        <dbReference type="ARBA" id="ARBA00022679"/>
    </source>
</evidence>
<dbReference type="Proteomes" id="UP000694843">
    <property type="component" value="Unplaced"/>
</dbReference>
<dbReference type="InterPro" id="IPR028586">
    <property type="entry name" value="AK3/Ak4_mitochondrial"/>
</dbReference>
<keyword evidence="4 7" id="KW-0418">Kinase</keyword>
<dbReference type="GO" id="GO:0005524">
    <property type="term" value="F:ATP binding"/>
    <property type="evidence" value="ECO:0007669"/>
    <property type="project" value="InterPro"/>
</dbReference>
<dbReference type="GO" id="GO:0006172">
    <property type="term" value="P:ADP biosynthetic process"/>
    <property type="evidence" value="ECO:0007669"/>
    <property type="project" value="UniProtKB-UniRule"/>
</dbReference>
<evidence type="ECO:0000256" key="4">
    <source>
        <dbReference type="ARBA" id="ARBA00022777"/>
    </source>
</evidence>
<keyword evidence="5 7" id="KW-0496">Mitochondrion</keyword>
<keyword evidence="6 7" id="KW-0342">GTP-binding</keyword>
<feature type="binding site" evidence="7">
    <location>
        <begin position="16"/>
        <end position="21"/>
    </location>
    <ligand>
        <name>GTP</name>
        <dbReference type="ChEBI" id="CHEBI:37565"/>
    </ligand>
</feature>
<comment type="domain">
    <text evidence="7">Consists of three domains, a large central CORE domain and two small peripheral domains, NMPbind and LID, which undergo movements during catalysis. The LID domain closes over the site of phosphoryl transfer upon GTP binding. Assembling and dissambling the active center during each catalytic cycle provides an effective means to prevent GTP hydrolysis.</text>
</comment>
<dbReference type="EC" id="2.7.4.10" evidence="7"/>
<dbReference type="InterPro" id="IPR027417">
    <property type="entry name" value="P-loop_NTPase"/>
</dbReference>
<evidence type="ECO:0000256" key="6">
    <source>
        <dbReference type="ARBA" id="ARBA00023134"/>
    </source>
</evidence>
<dbReference type="InterPro" id="IPR006259">
    <property type="entry name" value="Adenyl_kin_sub"/>
</dbReference>
<comment type="catalytic activity">
    <reaction evidence="7">
        <text>a ribonucleoside 5'-triphosphate + AMP = a ribonucleoside 5'-diphosphate + ADP</text>
        <dbReference type="Rhea" id="RHEA:13749"/>
        <dbReference type="ChEBI" id="CHEBI:57930"/>
        <dbReference type="ChEBI" id="CHEBI:61557"/>
        <dbReference type="ChEBI" id="CHEBI:456215"/>
        <dbReference type="ChEBI" id="CHEBI:456216"/>
        <dbReference type="EC" id="2.7.4.10"/>
    </reaction>
</comment>
<feature type="binding site" evidence="7">
    <location>
        <position position="129"/>
    </location>
    <ligand>
        <name>GTP</name>
        <dbReference type="ChEBI" id="CHEBI:37565"/>
    </ligand>
</feature>
<dbReference type="OMA" id="TIAHFST"/>
<accession>A0A8B7PK44</accession>
<keyword evidence="9" id="KW-1185">Reference proteome</keyword>
<dbReference type="GO" id="GO:0046041">
    <property type="term" value="P:ITP metabolic process"/>
    <property type="evidence" value="ECO:0007669"/>
    <property type="project" value="UniProtKB-UniRule"/>
</dbReference>
<feature type="binding site" evidence="7">
    <location>
        <begin position="92"/>
        <end position="95"/>
    </location>
    <ligand>
        <name>AMP</name>
        <dbReference type="ChEBI" id="CHEBI:456215"/>
    </ligand>
</feature>
<dbReference type="RefSeq" id="XP_018025822.1">
    <property type="nucleotide sequence ID" value="XM_018170333.2"/>
</dbReference>
<evidence type="ECO:0000256" key="7">
    <source>
        <dbReference type="HAMAP-Rule" id="MF_03169"/>
    </source>
</evidence>
<dbReference type="InterPro" id="IPR000850">
    <property type="entry name" value="Adenylat/UMP-CMP_kin"/>
</dbReference>
<dbReference type="Pfam" id="PF05191">
    <property type="entry name" value="ADK_lid"/>
    <property type="match status" value="1"/>
</dbReference>
<feature type="region of interest" description="LID" evidence="7">
    <location>
        <begin position="128"/>
        <end position="165"/>
    </location>
</feature>
<evidence type="ECO:0000313" key="9">
    <source>
        <dbReference type="Proteomes" id="UP000694843"/>
    </source>
</evidence>
<evidence type="ECO:0000256" key="5">
    <source>
        <dbReference type="ARBA" id="ARBA00023128"/>
    </source>
</evidence>
<keyword evidence="3 7" id="KW-0547">Nucleotide-binding</keyword>
<dbReference type="OrthoDB" id="439792at2759"/>
<protein>
    <recommendedName>
        <fullName evidence="7">GTP:AMP phosphotransferase, mitochondrial</fullName>
        <ecNumber evidence="7">2.7.4.10</ecNumber>
    </recommendedName>
    <alternativeName>
        <fullName evidence="7">Adenylate kinase 3</fullName>
        <shortName evidence="7">AK 3</shortName>
    </alternativeName>
</protein>
<dbReference type="CDD" id="cd01428">
    <property type="entry name" value="ADK"/>
    <property type="match status" value="1"/>
</dbReference>
<evidence type="ECO:0000256" key="3">
    <source>
        <dbReference type="ARBA" id="ARBA00022741"/>
    </source>
</evidence>
<feature type="binding site" evidence="7">
    <location>
        <position position="162"/>
    </location>
    <ligand>
        <name>AMP</name>
        <dbReference type="ChEBI" id="CHEBI:456215"/>
    </ligand>
</feature>
<dbReference type="GO" id="GO:0005525">
    <property type="term" value="F:GTP binding"/>
    <property type="evidence" value="ECO:0007669"/>
    <property type="project" value="UniProtKB-KW"/>
</dbReference>
<dbReference type="GeneID" id="108681311"/>
<dbReference type="CTD" id="50808"/>
<dbReference type="NCBIfam" id="TIGR01351">
    <property type="entry name" value="adk"/>
    <property type="match status" value="1"/>
</dbReference>
<feature type="binding site" evidence="7">
    <location>
        <position position="173"/>
    </location>
    <ligand>
        <name>AMP</name>
        <dbReference type="ChEBI" id="CHEBI:456215"/>
    </ligand>
</feature>
<feature type="binding site" evidence="7">
    <location>
        <position position="99"/>
    </location>
    <ligand>
        <name>AMP</name>
        <dbReference type="ChEBI" id="CHEBI:456215"/>
    </ligand>
</feature>
<reference evidence="10" key="1">
    <citation type="submission" date="2025-08" db="UniProtKB">
        <authorList>
            <consortium name="RefSeq"/>
        </authorList>
    </citation>
    <scope>IDENTIFICATION</scope>
    <source>
        <tissue evidence="10">Whole organism</tissue>
    </source>
</reference>
<dbReference type="Gene3D" id="3.40.50.300">
    <property type="entry name" value="P-loop containing nucleotide triphosphate hydrolases"/>
    <property type="match status" value="1"/>
</dbReference>
<comment type="caution">
    <text evidence="7">Lacks conserved residue(s) required for the propagation of feature annotation.</text>
</comment>
<feature type="domain" description="Adenylate kinase active site lid" evidence="8">
    <location>
        <begin position="129"/>
        <end position="164"/>
    </location>
</feature>
<name>A0A8B7PK44_HYAAZ</name>
<dbReference type="AlphaFoldDB" id="A0A8B7PK44"/>
<organism evidence="9 10">
    <name type="scientific">Hyalella azteca</name>
    <name type="common">Amphipod</name>
    <dbReference type="NCBI Taxonomy" id="294128"/>
    <lineage>
        <taxon>Eukaryota</taxon>
        <taxon>Metazoa</taxon>
        <taxon>Ecdysozoa</taxon>
        <taxon>Arthropoda</taxon>
        <taxon>Crustacea</taxon>
        <taxon>Multicrustacea</taxon>
        <taxon>Malacostraca</taxon>
        <taxon>Eumalacostraca</taxon>
        <taxon>Peracarida</taxon>
        <taxon>Amphipoda</taxon>
        <taxon>Senticaudata</taxon>
        <taxon>Talitrida</taxon>
        <taxon>Talitroidea</taxon>
        <taxon>Hyalellidae</taxon>
        <taxon>Hyalella</taxon>
    </lineage>
</organism>
<keyword evidence="2 7" id="KW-0808">Transferase</keyword>
<evidence type="ECO:0000313" key="10">
    <source>
        <dbReference type="RefSeq" id="XP_018025822.1"/>
    </source>
</evidence>
<dbReference type="KEGG" id="hazt:108681311"/>
<dbReference type="GO" id="GO:0004017">
    <property type="term" value="F:AMP kinase activity"/>
    <property type="evidence" value="ECO:0007669"/>
    <property type="project" value="InterPro"/>
</dbReference>
<dbReference type="InterPro" id="IPR007862">
    <property type="entry name" value="Adenylate_kinase_lid-dom"/>
</dbReference>
<feature type="binding site" evidence="7">
    <location>
        <begin position="63"/>
        <end position="65"/>
    </location>
    <ligand>
        <name>AMP</name>
        <dbReference type="ChEBI" id="CHEBI:456215"/>
    </ligand>
</feature>
<feature type="region of interest" description="NMPbind" evidence="7">
    <location>
        <begin position="36"/>
        <end position="65"/>
    </location>
</feature>
<feature type="binding site" evidence="7">
    <location>
        <position position="42"/>
    </location>
    <ligand>
        <name>AMP</name>
        <dbReference type="ChEBI" id="CHEBI:456215"/>
    </ligand>
</feature>
<comment type="function">
    <text evidence="7">Involved in maintaining the homeostasis of cellular nucleotides by catalyzing the interconversion of nucleoside phosphates. Has GTP:AMP phosphotransferase and ITP:AMP phosphotransferase activities.</text>
</comment>
<proteinExistence type="inferred from homology"/>
<evidence type="ECO:0000256" key="1">
    <source>
        <dbReference type="ARBA" id="ARBA00004305"/>
    </source>
</evidence>
<dbReference type="GO" id="GO:0046039">
    <property type="term" value="P:GTP metabolic process"/>
    <property type="evidence" value="ECO:0007669"/>
    <property type="project" value="UniProtKB-UniRule"/>
</dbReference>
<comment type="subunit">
    <text evidence="7">Monomer.</text>
</comment>
<dbReference type="FunFam" id="3.40.50.300:FF:000106">
    <property type="entry name" value="Adenylate kinase mitochondrial"/>
    <property type="match status" value="1"/>
</dbReference>
<dbReference type="Pfam" id="PF00406">
    <property type="entry name" value="ADK"/>
    <property type="match status" value="1"/>
</dbReference>
<dbReference type="GO" id="GO:0046033">
    <property type="term" value="P:AMP metabolic process"/>
    <property type="evidence" value="ECO:0007669"/>
    <property type="project" value="UniProtKB-UniRule"/>
</dbReference>
<sequence>MSTSNLFKMTILGAPGSGKGTISSRIVRDFGLKHLSVGDLLRAQVMRKTELGLLAQDYMSSGGLVPDNIVVNLVCGELNSLSDVKTGWLLDGFPRTKPQAEALQLQHQLNSVVSLEVPHAVIVDRIKGRWVHLPSGRVYNTEFNPPQKPGFDDETGEPLIQRPDDQPEAVAQRLLNYERNTEPLIKYYKNLGILQQFHGTESNKIWPFVKEHLATCIDFKK</sequence>
<dbReference type="HAMAP" id="MF_03169">
    <property type="entry name" value="Adenylate_kinase_AK3"/>
    <property type="match status" value="1"/>
</dbReference>
<dbReference type="GO" id="GO:0005759">
    <property type="term" value="C:mitochondrial matrix"/>
    <property type="evidence" value="ECO:0007669"/>
    <property type="project" value="UniProtKB-SubCell"/>
</dbReference>
<dbReference type="HAMAP" id="MF_00235">
    <property type="entry name" value="Adenylate_kinase_Adk"/>
    <property type="match status" value="1"/>
</dbReference>
<dbReference type="PROSITE" id="PS00113">
    <property type="entry name" value="ADENYLATE_KINASE"/>
    <property type="match status" value="1"/>
</dbReference>